<feature type="domain" description="CHASE3" evidence="1">
    <location>
        <begin position="42"/>
        <end position="166"/>
    </location>
</feature>
<proteinExistence type="predicted"/>
<dbReference type="Proteomes" id="UP000675880">
    <property type="component" value="Unassembled WGS sequence"/>
</dbReference>
<name>A0ABM8RCN0_9BACT</name>
<accession>A0ABM8RCN0</accession>
<reference evidence="2 3" key="1">
    <citation type="submission" date="2021-02" db="EMBL/GenBank/DDBJ databases">
        <authorList>
            <person name="Han P."/>
        </authorList>
    </citation>
    <scope>NUCLEOTIDE SEQUENCE [LARGE SCALE GENOMIC DNA]</scope>
    <source>
        <strain evidence="2">Candidatus Nitrospira sp. ZN2</strain>
    </source>
</reference>
<dbReference type="Pfam" id="PF05227">
    <property type="entry name" value="CHASE3"/>
    <property type="match status" value="1"/>
</dbReference>
<evidence type="ECO:0000313" key="3">
    <source>
        <dbReference type="Proteomes" id="UP000675880"/>
    </source>
</evidence>
<dbReference type="EMBL" id="CAJNBJ010000011">
    <property type="protein sequence ID" value="CAE6745747.1"/>
    <property type="molecule type" value="Genomic_DNA"/>
</dbReference>
<dbReference type="InterPro" id="IPR007891">
    <property type="entry name" value="CHASE3"/>
</dbReference>
<gene>
    <name evidence="2" type="ORF">NSPZN2_190002</name>
</gene>
<keyword evidence="3" id="KW-1185">Reference proteome</keyword>
<evidence type="ECO:0000259" key="1">
    <source>
        <dbReference type="Pfam" id="PF05227"/>
    </source>
</evidence>
<organism evidence="2 3">
    <name type="scientific">Nitrospira defluvii</name>
    <dbReference type="NCBI Taxonomy" id="330214"/>
    <lineage>
        <taxon>Bacteria</taxon>
        <taxon>Pseudomonadati</taxon>
        <taxon>Nitrospirota</taxon>
        <taxon>Nitrospiria</taxon>
        <taxon>Nitrospirales</taxon>
        <taxon>Nitrospiraceae</taxon>
        <taxon>Nitrospira</taxon>
    </lineage>
</organism>
<comment type="caution">
    <text evidence="2">The sequence shown here is derived from an EMBL/GenBank/DDBJ whole genome shotgun (WGS) entry which is preliminary data.</text>
</comment>
<protein>
    <submittedName>
        <fullName evidence="2">CHASE3 domain-containing protein</fullName>
    </submittedName>
</protein>
<evidence type="ECO:0000313" key="2">
    <source>
        <dbReference type="EMBL" id="CAE6745747.1"/>
    </source>
</evidence>
<sequence>MVGIRGRLIGLLLVATIALASSFFAHLYLFEQWRGQHERQLHRSKILEEVLRLKGLVVDVETNFRGYLLTEQSSFLEPINLATSRLESGMARLTDLTASTPGLQLGVGVLSARLNEFVDSKKTLVAAIGTDKQEQVRLYVRGGSGRALFLTIEKAVGDFEMRVQREIPLESMTYEAWMEQARWQLLFVDSLGAILCIVLTRSVSLPTQPSRDRRARIPL</sequence>